<dbReference type="InterPro" id="IPR011066">
    <property type="entry name" value="MscS_channel_C_sf"/>
</dbReference>
<evidence type="ECO:0000259" key="9">
    <source>
        <dbReference type="Pfam" id="PF21082"/>
    </source>
</evidence>
<dbReference type="AlphaFoldDB" id="U7UVR1"/>
<dbReference type="SUPFAM" id="SSF50182">
    <property type="entry name" value="Sm-like ribonucleoproteins"/>
    <property type="match status" value="1"/>
</dbReference>
<dbReference type="SUPFAM" id="SSF82861">
    <property type="entry name" value="Mechanosensitive channel protein MscS (YggB), transmembrane region"/>
    <property type="match status" value="1"/>
</dbReference>
<dbReference type="GO" id="GO:0005886">
    <property type="term" value="C:plasma membrane"/>
    <property type="evidence" value="ECO:0007669"/>
    <property type="project" value="UniProtKB-SubCell"/>
</dbReference>
<keyword evidence="3" id="KW-1003">Cell membrane</keyword>
<evidence type="ECO:0000256" key="1">
    <source>
        <dbReference type="ARBA" id="ARBA00004651"/>
    </source>
</evidence>
<dbReference type="Gene3D" id="2.30.30.60">
    <property type="match status" value="1"/>
</dbReference>
<dbReference type="Proteomes" id="UP000017081">
    <property type="component" value="Unassembled WGS sequence"/>
</dbReference>
<sequence length="280" mass="31618">MEEIFMENFLGNMSDEVILYIAKYSPMLLKKAIYLLILYFTYNPVKEFLVGSLKKILRKSTLDELLVNFLLTATRLMVIIFYFLNLLEILGLKTTSIIALIGSVGVGIGLALKGSLSDVAGGIQILVSKPFKKGDFIIAAGTEGAVQKISFLYTILNSVDNKKIIVPNGKLSSSIVTTVTANPQRRADFLFFADKKCNIDKVREVLLDVVNSHPAVLKDKDIFVKFAKETPIASEFIVRVWTLKENFRDLNADIQEEVKKRFDKEGIRIPYQSYEIKKYL</sequence>
<dbReference type="STRING" id="1319815.HMPREF0202_02981"/>
<dbReference type="InterPro" id="IPR023408">
    <property type="entry name" value="MscS_beta-dom_sf"/>
</dbReference>
<comment type="subcellular location">
    <subcellularLocation>
        <location evidence="1">Cell membrane</location>
        <topology evidence="1">Multi-pass membrane protein</topology>
    </subcellularLocation>
</comment>
<protein>
    <recommendedName>
        <fullName evidence="12">Transporter, small conductance mechanosensitive ion channel MscS family protein</fullName>
    </recommendedName>
</protein>
<gene>
    <name evidence="10" type="ORF">HMPREF0202_02981</name>
</gene>
<dbReference type="Gene3D" id="3.30.70.100">
    <property type="match status" value="1"/>
</dbReference>
<keyword evidence="6 7" id="KW-0472">Membrane</keyword>
<dbReference type="Pfam" id="PF21082">
    <property type="entry name" value="MS_channel_3rd"/>
    <property type="match status" value="1"/>
</dbReference>
<dbReference type="GO" id="GO:0008381">
    <property type="term" value="F:mechanosensitive monoatomic ion channel activity"/>
    <property type="evidence" value="ECO:0007669"/>
    <property type="project" value="InterPro"/>
</dbReference>
<dbReference type="PANTHER" id="PTHR30221">
    <property type="entry name" value="SMALL-CONDUCTANCE MECHANOSENSITIVE CHANNEL"/>
    <property type="match status" value="1"/>
</dbReference>
<evidence type="ECO:0000256" key="3">
    <source>
        <dbReference type="ARBA" id="ARBA00022475"/>
    </source>
</evidence>
<dbReference type="InterPro" id="IPR011014">
    <property type="entry name" value="MscS_channel_TM-2"/>
</dbReference>
<name>U7UVR1_9FUSO</name>
<dbReference type="SUPFAM" id="SSF82689">
    <property type="entry name" value="Mechanosensitive channel protein MscS (YggB), C-terminal domain"/>
    <property type="match status" value="1"/>
</dbReference>
<comment type="caution">
    <text evidence="10">The sequence shown here is derived from an EMBL/GenBank/DDBJ whole genome shotgun (WGS) entry which is preliminary data.</text>
</comment>
<evidence type="ECO:0000256" key="2">
    <source>
        <dbReference type="ARBA" id="ARBA00008017"/>
    </source>
</evidence>
<evidence type="ECO:0000313" key="11">
    <source>
        <dbReference type="Proteomes" id="UP000017081"/>
    </source>
</evidence>
<feature type="transmembrane region" description="Helical" evidence="7">
    <location>
        <begin position="65"/>
        <end position="84"/>
    </location>
</feature>
<dbReference type="InterPro" id="IPR045275">
    <property type="entry name" value="MscS_archaea/bacteria_type"/>
</dbReference>
<keyword evidence="5 7" id="KW-1133">Transmembrane helix</keyword>
<accession>U7UVR1</accession>
<reference evidence="10 11" key="1">
    <citation type="submission" date="2013-08" db="EMBL/GenBank/DDBJ databases">
        <authorList>
            <person name="Weinstock G."/>
            <person name="Sodergren E."/>
            <person name="Wylie T."/>
            <person name="Fulton L."/>
            <person name="Fulton R."/>
            <person name="Fronick C."/>
            <person name="O'Laughlin M."/>
            <person name="Godfrey J."/>
            <person name="Miner T."/>
            <person name="Herter B."/>
            <person name="Appelbaum E."/>
            <person name="Cordes M."/>
            <person name="Lek S."/>
            <person name="Wollam A."/>
            <person name="Pepin K.H."/>
            <person name="Palsikar V.B."/>
            <person name="Mitreva M."/>
            <person name="Wilson R.K."/>
        </authorList>
    </citation>
    <scope>NUCLEOTIDE SEQUENCE [LARGE SCALE GENOMIC DNA]</scope>
    <source>
        <strain evidence="10 11">ATCC BAA-474</strain>
    </source>
</reference>
<dbReference type="InterPro" id="IPR049278">
    <property type="entry name" value="MS_channel_C"/>
</dbReference>
<proteinExistence type="inferred from homology"/>
<evidence type="ECO:0000256" key="5">
    <source>
        <dbReference type="ARBA" id="ARBA00022989"/>
    </source>
</evidence>
<dbReference type="eggNOG" id="COG3264">
    <property type="taxonomic scope" value="Bacteria"/>
</dbReference>
<evidence type="ECO:0000259" key="8">
    <source>
        <dbReference type="Pfam" id="PF00924"/>
    </source>
</evidence>
<dbReference type="EMBL" id="AXZF01000205">
    <property type="protein sequence ID" value="ERT62994.1"/>
    <property type="molecule type" value="Genomic_DNA"/>
</dbReference>
<evidence type="ECO:0000256" key="6">
    <source>
        <dbReference type="ARBA" id="ARBA00023136"/>
    </source>
</evidence>
<feature type="domain" description="Mechanosensitive ion channel MscS" evidence="8">
    <location>
        <begin position="115"/>
        <end position="176"/>
    </location>
</feature>
<evidence type="ECO:0000256" key="7">
    <source>
        <dbReference type="SAM" id="Phobius"/>
    </source>
</evidence>
<keyword evidence="11" id="KW-1185">Reference proteome</keyword>
<dbReference type="PANTHER" id="PTHR30221:SF1">
    <property type="entry name" value="SMALL-CONDUCTANCE MECHANOSENSITIVE CHANNEL"/>
    <property type="match status" value="1"/>
</dbReference>
<dbReference type="InterPro" id="IPR006685">
    <property type="entry name" value="MscS_channel_2nd"/>
</dbReference>
<evidence type="ECO:0008006" key="12">
    <source>
        <dbReference type="Google" id="ProtNLM"/>
    </source>
</evidence>
<dbReference type="Pfam" id="PF00924">
    <property type="entry name" value="MS_channel_2nd"/>
    <property type="match status" value="1"/>
</dbReference>
<comment type="similarity">
    <text evidence="2">Belongs to the MscS (TC 1.A.23) family.</text>
</comment>
<dbReference type="HOGENOM" id="CLU_037945_1_1_0"/>
<organism evidence="10 11">
    <name type="scientific">Cetobacterium somerae ATCC BAA-474</name>
    <dbReference type="NCBI Taxonomy" id="1319815"/>
    <lineage>
        <taxon>Bacteria</taxon>
        <taxon>Fusobacteriati</taxon>
        <taxon>Fusobacteriota</taxon>
        <taxon>Fusobacteriia</taxon>
        <taxon>Fusobacteriales</taxon>
        <taxon>Fusobacteriaceae</taxon>
        <taxon>Cetobacterium</taxon>
    </lineage>
</organism>
<keyword evidence="4 7" id="KW-0812">Transmembrane</keyword>
<evidence type="ECO:0000256" key="4">
    <source>
        <dbReference type="ARBA" id="ARBA00022692"/>
    </source>
</evidence>
<feature type="domain" description="Mechanosensitive ion channel MscS C-terminal" evidence="9">
    <location>
        <begin position="199"/>
        <end position="269"/>
    </location>
</feature>
<feature type="transmembrane region" description="Helical" evidence="7">
    <location>
        <begin position="90"/>
        <end position="112"/>
    </location>
</feature>
<dbReference type="Gene3D" id="1.10.287.1260">
    <property type="match status" value="1"/>
</dbReference>
<evidence type="ECO:0000313" key="10">
    <source>
        <dbReference type="EMBL" id="ERT62994.1"/>
    </source>
</evidence>
<dbReference type="InterPro" id="IPR010920">
    <property type="entry name" value="LSM_dom_sf"/>
</dbReference>